<keyword evidence="4 6" id="KW-1133">Transmembrane helix</keyword>
<dbReference type="RefSeq" id="WP_167758576.1">
    <property type="nucleotide sequence ID" value="NZ_SPVF01000030.1"/>
</dbReference>
<feature type="non-terminal residue" evidence="7">
    <location>
        <position position="1"/>
    </location>
</feature>
<evidence type="ECO:0000256" key="3">
    <source>
        <dbReference type="ARBA" id="ARBA00022692"/>
    </source>
</evidence>
<dbReference type="PANTHER" id="PTHR30086">
    <property type="entry name" value="ARGININE EXPORTER PROTEIN ARGO"/>
    <property type="match status" value="1"/>
</dbReference>
<evidence type="ECO:0000256" key="4">
    <source>
        <dbReference type="ARBA" id="ARBA00022989"/>
    </source>
</evidence>
<accession>A0A4Y9SQ12</accession>
<keyword evidence="3 6" id="KW-0812">Transmembrane</keyword>
<evidence type="ECO:0000256" key="5">
    <source>
        <dbReference type="ARBA" id="ARBA00023136"/>
    </source>
</evidence>
<proteinExistence type="predicted"/>
<evidence type="ECO:0000313" key="8">
    <source>
        <dbReference type="Proteomes" id="UP000298438"/>
    </source>
</evidence>
<comment type="caution">
    <text evidence="7">The sequence shown here is derived from an EMBL/GenBank/DDBJ whole genome shotgun (WGS) entry which is preliminary data.</text>
</comment>
<dbReference type="AlphaFoldDB" id="A0A4Y9SQ12"/>
<keyword evidence="2" id="KW-1003">Cell membrane</keyword>
<gene>
    <name evidence="7" type="ORF">E4L96_02135</name>
</gene>
<dbReference type="GO" id="GO:0005886">
    <property type="term" value="C:plasma membrane"/>
    <property type="evidence" value="ECO:0007669"/>
    <property type="project" value="UniProtKB-SubCell"/>
</dbReference>
<feature type="transmembrane region" description="Helical" evidence="6">
    <location>
        <begin position="49"/>
        <end position="68"/>
    </location>
</feature>
<evidence type="ECO:0000256" key="6">
    <source>
        <dbReference type="SAM" id="Phobius"/>
    </source>
</evidence>
<organism evidence="7 8">
    <name type="scientific">Zemynaea arenosa</name>
    <dbReference type="NCBI Taxonomy" id="2561931"/>
    <lineage>
        <taxon>Bacteria</taxon>
        <taxon>Pseudomonadati</taxon>
        <taxon>Pseudomonadota</taxon>
        <taxon>Betaproteobacteria</taxon>
        <taxon>Burkholderiales</taxon>
        <taxon>Oxalobacteraceae</taxon>
        <taxon>Telluria group</taxon>
        <taxon>Zemynaea</taxon>
    </lineage>
</organism>
<dbReference type="InterPro" id="IPR001123">
    <property type="entry name" value="LeuE-type"/>
</dbReference>
<name>A0A4Y9SQ12_9BURK</name>
<reference evidence="7 8" key="1">
    <citation type="submission" date="2019-03" db="EMBL/GenBank/DDBJ databases">
        <title>Draft Genome Sequence of Massilia arenosa sp. nov., a Novel Massilia Species Isolated from a Sandy-loam Maize Soil.</title>
        <authorList>
            <person name="Raths R."/>
            <person name="Peta V."/>
            <person name="Bucking H."/>
        </authorList>
    </citation>
    <scope>NUCLEOTIDE SEQUENCE [LARGE SCALE GENOMIC DNA]</scope>
    <source>
        <strain evidence="7 8">MC02</strain>
    </source>
</reference>
<evidence type="ECO:0000256" key="2">
    <source>
        <dbReference type="ARBA" id="ARBA00022475"/>
    </source>
</evidence>
<protein>
    <submittedName>
        <fullName evidence="7">LysE family translocator</fullName>
    </submittedName>
</protein>
<dbReference type="Pfam" id="PF01810">
    <property type="entry name" value="LysE"/>
    <property type="match status" value="1"/>
</dbReference>
<evidence type="ECO:0000313" key="7">
    <source>
        <dbReference type="EMBL" id="TFW28760.1"/>
    </source>
</evidence>
<dbReference type="Proteomes" id="UP000298438">
    <property type="component" value="Unassembled WGS sequence"/>
</dbReference>
<dbReference type="GO" id="GO:0015171">
    <property type="term" value="F:amino acid transmembrane transporter activity"/>
    <property type="evidence" value="ECO:0007669"/>
    <property type="project" value="TreeGrafter"/>
</dbReference>
<sequence>HAAPRAFEALKLAGSAYMVWLGLRQWRAAWRGGAPVALRHGGRALFREGLLVALSNPKSIVFSCALFAQFTGQGGVGPVLFLQLAGTFAACTVLAHVSYVALAVRSRALLSAALATRVLPAVSGTFFMVLGAGMLAVRPVLAGP</sequence>
<keyword evidence="8" id="KW-1185">Reference proteome</keyword>
<keyword evidence="5 6" id="KW-0472">Membrane</keyword>
<comment type="subcellular location">
    <subcellularLocation>
        <location evidence="1">Cell membrane</location>
        <topology evidence="1">Multi-pass membrane protein</topology>
    </subcellularLocation>
</comment>
<dbReference type="PANTHER" id="PTHR30086:SF20">
    <property type="entry name" value="ARGININE EXPORTER PROTEIN ARGO-RELATED"/>
    <property type="match status" value="1"/>
</dbReference>
<evidence type="ECO:0000256" key="1">
    <source>
        <dbReference type="ARBA" id="ARBA00004651"/>
    </source>
</evidence>
<feature type="transmembrane region" description="Helical" evidence="6">
    <location>
        <begin position="80"/>
        <end position="102"/>
    </location>
</feature>
<dbReference type="EMBL" id="SPVF01000030">
    <property type="protein sequence ID" value="TFW28760.1"/>
    <property type="molecule type" value="Genomic_DNA"/>
</dbReference>
<feature type="transmembrane region" description="Helical" evidence="6">
    <location>
        <begin position="114"/>
        <end position="137"/>
    </location>
</feature>